<proteinExistence type="predicted"/>
<evidence type="ECO:0000313" key="5">
    <source>
        <dbReference type="EMBL" id="SLM28113.1"/>
    </source>
</evidence>
<keyword evidence="5" id="KW-0560">Oxidoreductase</keyword>
<keyword evidence="1" id="KW-0479">Metal-binding</keyword>
<feature type="domain" description="4Fe-4S ferredoxin-type" evidence="4">
    <location>
        <begin position="474"/>
        <end position="504"/>
    </location>
</feature>
<evidence type="ECO:0000256" key="3">
    <source>
        <dbReference type="ARBA" id="ARBA00023014"/>
    </source>
</evidence>
<dbReference type="Pfam" id="PF05896">
    <property type="entry name" value="NQRA_N"/>
    <property type="match status" value="1"/>
</dbReference>
<dbReference type="GO" id="GO:0006814">
    <property type="term" value="P:sodium ion transport"/>
    <property type="evidence" value="ECO:0007669"/>
    <property type="project" value="InterPro"/>
</dbReference>
<dbReference type="Gene3D" id="3.30.70.20">
    <property type="match status" value="1"/>
</dbReference>
<keyword evidence="6" id="KW-1185">Reference proteome</keyword>
<dbReference type="InterPro" id="IPR056147">
    <property type="entry name" value="NQRA_N"/>
</dbReference>
<dbReference type="Pfam" id="PF24836">
    <property type="entry name" value="NQRA_2nd"/>
    <property type="match status" value="1"/>
</dbReference>
<evidence type="ECO:0000259" key="4">
    <source>
        <dbReference type="PROSITE" id="PS51379"/>
    </source>
</evidence>
<reference evidence="5 6" key="1">
    <citation type="submission" date="2017-03" db="EMBL/GenBank/DDBJ databases">
        <authorList>
            <person name="Afonso C.L."/>
            <person name="Miller P.J."/>
            <person name="Scott M.A."/>
            <person name="Spackman E."/>
            <person name="Goraichik I."/>
            <person name="Dimitrov K.M."/>
            <person name="Suarez D.L."/>
            <person name="Swayne D.E."/>
        </authorList>
    </citation>
    <scope>NUCLEOTIDE SEQUENCE [LARGE SCALE GENOMIC DNA]</scope>
    <source>
        <strain evidence="5">PRJEB14757</strain>
    </source>
</reference>
<gene>
    <name evidence="5" type="ORF">MTBBW1_1260035</name>
</gene>
<dbReference type="InterPro" id="IPR017900">
    <property type="entry name" value="4Fe4S_Fe_S_CS"/>
</dbReference>
<accession>A0A1W1H6K9</accession>
<sequence>MKYIKSGKKFNSLLINTPATRVINLEPPDTVALMPSLVPHIKPRLLVKPNDKVHKGTAIFEDKRNPEIKYLSPVSGEIINIHFGPRRVIEEIVIRLDNKDIMDETLSQVLSNISTLISNASPVSEEKHSNGLKSLPHNLLPQLSDSFSAANIEIILKQAGMWQMLLQFPFMDIAETKNTKITTTNPSSSGEEESNKASEQYGFPALIVSLQPGDSFSPCASTILKDREADFITGIAAIKKLAADIVVAAPQDQIKNLVKIEEHITHLTDSEWPAGDPGVILYKIKPDSSWNRSVTINPQDLLAIGALFGRGIYDVQRVFTTGGGTVEKPCHMRSILGTPVTQLTKKVPDGKSVITGGIFSGRHARKRENIKAGKHRDDLTQDDDYRGHMAAGEYSAIVLDCSQTEHFFGFLTPGTGSMSESRTFLSALSPTAVNADINLHGEERACINCGICDKKCPVDLLPQFIMKAAHAEEMEEVIQMGLLDCTLCGLCSCVCPSKIDLSAIMQRTKEQYYKLKVDTY</sequence>
<dbReference type="GO" id="GO:0051536">
    <property type="term" value="F:iron-sulfur cluster binding"/>
    <property type="evidence" value="ECO:0007669"/>
    <property type="project" value="UniProtKB-KW"/>
</dbReference>
<evidence type="ECO:0000256" key="1">
    <source>
        <dbReference type="ARBA" id="ARBA00022723"/>
    </source>
</evidence>
<dbReference type="OrthoDB" id="9774536at2"/>
<keyword evidence="2" id="KW-0408">Iron</keyword>
<name>A0A1W1H6K9_9BACT</name>
<dbReference type="GO" id="GO:0016655">
    <property type="term" value="F:oxidoreductase activity, acting on NAD(P)H, quinone or similar compound as acceptor"/>
    <property type="evidence" value="ECO:0007669"/>
    <property type="project" value="InterPro"/>
</dbReference>
<organism evidence="5 6">
    <name type="scientific">Desulfamplus magnetovallimortis</name>
    <dbReference type="NCBI Taxonomy" id="1246637"/>
    <lineage>
        <taxon>Bacteria</taxon>
        <taxon>Pseudomonadati</taxon>
        <taxon>Thermodesulfobacteriota</taxon>
        <taxon>Desulfobacteria</taxon>
        <taxon>Desulfobacterales</taxon>
        <taxon>Desulfobacteraceae</taxon>
        <taxon>Desulfamplus</taxon>
    </lineage>
</organism>
<dbReference type="STRING" id="1246637.MTBBW1_1260035"/>
<feature type="domain" description="4Fe-4S ferredoxin-type" evidence="4">
    <location>
        <begin position="435"/>
        <end position="467"/>
    </location>
</feature>
<dbReference type="InterPro" id="IPR056148">
    <property type="entry name" value="NQRA_2nd"/>
</dbReference>
<dbReference type="RefSeq" id="WP_080804477.1">
    <property type="nucleotide sequence ID" value="NZ_LT828547.1"/>
</dbReference>
<dbReference type="EC" id="1.6.5.-" evidence="5"/>
<protein>
    <submittedName>
        <fullName evidence="5">Putative Na(+)-translocating NADH-quinone reductase subunit A</fullName>
        <ecNumber evidence="5">1.6.5.-</ecNumber>
    </submittedName>
</protein>
<dbReference type="SUPFAM" id="SSF46548">
    <property type="entry name" value="alpha-helical ferredoxin"/>
    <property type="match status" value="1"/>
</dbReference>
<dbReference type="PROSITE" id="PS00198">
    <property type="entry name" value="4FE4S_FER_1"/>
    <property type="match status" value="2"/>
</dbReference>
<evidence type="ECO:0000313" key="6">
    <source>
        <dbReference type="Proteomes" id="UP000191931"/>
    </source>
</evidence>
<dbReference type="PANTHER" id="PTHR37839">
    <property type="entry name" value="NA(+)-TRANSLOCATING NADH-QUINONE REDUCTASE SUBUNIT A"/>
    <property type="match status" value="1"/>
</dbReference>
<dbReference type="Pfam" id="PF13183">
    <property type="entry name" value="Fer4_8"/>
    <property type="match status" value="1"/>
</dbReference>
<dbReference type="AlphaFoldDB" id="A0A1W1H6K9"/>
<evidence type="ECO:0000256" key="2">
    <source>
        <dbReference type="ARBA" id="ARBA00023004"/>
    </source>
</evidence>
<dbReference type="InterPro" id="IPR017896">
    <property type="entry name" value="4Fe4S_Fe-S-bd"/>
</dbReference>
<dbReference type="PANTHER" id="PTHR37839:SF1">
    <property type="entry name" value="NA(+)-TRANSLOCATING NADH-QUINONE REDUCTASE SUBUNIT A"/>
    <property type="match status" value="1"/>
</dbReference>
<dbReference type="EMBL" id="FWEV01000031">
    <property type="protein sequence ID" value="SLM28113.1"/>
    <property type="molecule type" value="Genomic_DNA"/>
</dbReference>
<dbReference type="Proteomes" id="UP000191931">
    <property type="component" value="Unassembled WGS sequence"/>
</dbReference>
<dbReference type="PROSITE" id="PS51379">
    <property type="entry name" value="4FE4S_FER_2"/>
    <property type="match status" value="2"/>
</dbReference>
<keyword evidence="3" id="KW-0411">Iron-sulfur</keyword>
<dbReference type="InterPro" id="IPR008703">
    <property type="entry name" value="NqrA"/>
</dbReference>
<dbReference type="GO" id="GO:0046872">
    <property type="term" value="F:metal ion binding"/>
    <property type="evidence" value="ECO:0007669"/>
    <property type="project" value="UniProtKB-KW"/>
</dbReference>